<dbReference type="AlphaFoldDB" id="A0A225SQD8"/>
<dbReference type="PANTHER" id="PTHR46796:SF2">
    <property type="entry name" value="TRANSCRIPTIONAL REGULATORY PROTEIN"/>
    <property type="match status" value="1"/>
</dbReference>
<dbReference type="Gene3D" id="1.10.10.60">
    <property type="entry name" value="Homeodomain-like"/>
    <property type="match status" value="1"/>
</dbReference>
<keyword evidence="6" id="KW-1185">Reference proteome</keyword>
<evidence type="ECO:0000256" key="2">
    <source>
        <dbReference type="ARBA" id="ARBA00023125"/>
    </source>
</evidence>
<proteinExistence type="predicted"/>
<dbReference type="InterPro" id="IPR009057">
    <property type="entry name" value="Homeodomain-like_sf"/>
</dbReference>
<dbReference type="GO" id="GO:0003700">
    <property type="term" value="F:DNA-binding transcription factor activity"/>
    <property type="evidence" value="ECO:0007669"/>
    <property type="project" value="InterPro"/>
</dbReference>
<dbReference type="RefSeq" id="WP_088756556.1">
    <property type="nucleotide sequence ID" value="NZ_NJGV01000021.1"/>
</dbReference>
<evidence type="ECO:0000313" key="6">
    <source>
        <dbReference type="Proteomes" id="UP000214747"/>
    </source>
</evidence>
<dbReference type="InterPro" id="IPR003313">
    <property type="entry name" value="AraC-bd"/>
</dbReference>
<evidence type="ECO:0000256" key="1">
    <source>
        <dbReference type="ARBA" id="ARBA00023015"/>
    </source>
</evidence>
<dbReference type="Proteomes" id="UP000214747">
    <property type="component" value="Unassembled WGS sequence"/>
</dbReference>
<keyword evidence="1" id="KW-0805">Transcription regulation</keyword>
<dbReference type="PANTHER" id="PTHR46796">
    <property type="entry name" value="HTH-TYPE TRANSCRIPTIONAL ACTIVATOR RHAS-RELATED"/>
    <property type="match status" value="1"/>
</dbReference>
<protein>
    <submittedName>
        <fullName evidence="5">AraC family transcriptional regulator</fullName>
    </submittedName>
</protein>
<keyword evidence="2" id="KW-0238">DNA-binding</keyword>
<evidence type="ECO:0000256" key="3">
    <source>
        <dbReference type="ARBA" id="ARBA00023163"/>
    </source>
</evidence>
<organism evidence="5 6">
    <name type="scientific">Herbaspirillum aquaticum</name>
    <dbReference type="NCBI Taxonomy" id="568783"/>
    <lineage>
        <taxon>Bacteria</taxon>
        <taxon>Pseudomonadati</taxon>
        <taxon>Pseudomonadota</taxon>
        <taxon>Betaproteobacteria</taxon>
        <taxon>Burkholderiales</taxon>
        <taxon>Oxalobacteraceae</taxon>
        <taxon>Herbaspirillum</taxon>
    </lineage>
</organism>
<dbReference type="InterPro" id="IPR018060">
    <property type="entry name" value="HTH_AraC"/>
</dbReference>
<sequence length="291" mass="32198">MENPSPDPASSSALPRREWVDLRRDDESGIESISAHFSGHAYDPHAHDEMLVGVTLQGVQRFRCGRALHVSTPGKSILIEPGAIHDGHAPHESGFTYAMLYLPQPWLAAMAEHLQLPAVSRFAAFDQTLHDDAPLAQAIHRAFLALHQREGRLARDESLDRMLVLLAGRIREPGRQRSATASPALQRARELMHAKLAEDLSLEDLVACSGLDRFRLTRQFSAAFGSSPHAYLVQLRLRVARRLLARGADPAQVAADTGFADQSHLGRWFRRAYRITPAAYRRACTNVLAGS</sequence>
<evidence type="ECO:0000259" key="4">
    <source>
        <dbReference type="PROSITE" id="PS01124"/>
    </source>
</evidence>
<dbReference type="EMBL" id="NJGV01000021">
    <property type="protein sequence ID" value="OWY32970.1"/>
    <property type="molecule type" value="Genomic_DNA"/>
</dbReference>
<accession>A0A225SQD8</accession>
<evidence type="ECO:0000313" key="5">
    <source>
        <dbReference type="EMBL" id="OWY32970.1"/>
    </source>
</evidence>
<dbReference type="InterPro" id="IPR037923">
    <property type="entry name" value="HTH-like"/>
</dbReference>
<dbReference type="PROSITE" id="PS01124">
    <property type="entry name" value="HTH_ARAC_FAMILY_2"/>
    <property type="match status" value="1"/>
</dbReference>
<dbReference type="GO" id="GO:0043565">
    <property type="term" value="F:sequence-specific DNA binding"/>
    <property type="evidence" value="ECO:0007669"/>
    <property type="project" value="InterPro"/>
</dbReference>
<feature type="domain" description="HTH araC/xylS-type" evidence="4">
    <location>
        <begin position="186"/>
        <end position="283"/>
    </location>
</feature>
<dbReference type="InterPro" id="IPR050204">
    <property type="entry name" value="AraC_XylS_family_regulators"/>
</dbReference>
<dbReference type="SUPFAM" id="SSF46689">
    <property type="entry name" value="Homeodomain-like"/>
    <property type="match status" value="2"/>
</dbReference>
<reference evidence="5 6" key="1">
    <citation type="journal article" date="2010" name="Int. J. Syst. Evol. Microbiol.">
        <title>Reclassification of Herbaspirillum putei as a later heterotypic synonym of Herbaspirillum huttiense, with the description of H. huttiense subsp. huttiense subsp. nov. and H. huttiense subsp. putei subsp. nov., comb. nov., and description of Herbaspirillum aquaticum sp. nov.</title>
        <authorList>
            <person name="Dobritsa A.P."/>
            <person name="Reddy M.C."/>
            <person name="Samadpour M."/>
        </authorList>
    </citation>
    <scope>NUCLEOTIDE SEQUENCE [LARGE SCALE GENOMIC DNA]</scope>
    <source>
        <strain evidence="5 6">IEH 4430</strain>
    </source>
</reference>
<dbReference type="SUPFAM" id="SSF51215">
    <property type="entry name" value="Regulatory protein AraC"/>
    <property type="match status" value="1"/>
</dbReference>
<name>A0A225SQD8_9BURK</name>
<gene>
    <name evidence="5" type="ORF">CEJ45_18775</name>
</gene>
<dbReference type="Pfam" id="PF02311">
    <property type="entry name" value="AraC_binding"/>
    <property type="match status" value="1"/>
</dbReference>
<dbReference type="Pfam" id="PF12833">
    <property type="entry name" value="HTH_18"/>
    <property type="match status" value="1"/>
</dbReference>
<keyword evidence="3" id="KW-0804">Transcription</keyword>
<dbReference type="SMART" id="SM00342">
    <property type="entry name" value="HTH_ARAC"/>
    <property type="match status" value="1"/>
</dbReference>
<comment type="caution">
    <text evidence="5">The sequence shown here is derived from an EMBL/GenBank/DDBJ whole genome shotgun (WGS) entry which is preliminary data.</text>
</comment>